<organism evidence="1 2">
    <name type="scientific">Tritrichomonas musculus</name>
    <dbReference type="NCBI Taxonomy" id="1915356"/>
    <lineage>
        <taxon>Eukaryota</taxon>
        <taxon>Metamonada</taxon>
        <taxon>Parabasalia</taxon>
        <taxon>Tritrichomonadida</taxon>
        <taxon>Tritrichomonadidae</taxon>
        <taxon>Tritrichomonas</taxon>
    </lineage>
</organism>
<dbReference type="Proteomes" id="UP001470230">
    <property type="component" value="Unassembled WGS sequence"/>
</dbReference>
<protein>
    <recommendedName>
        <fullName evidence="3">RWD domain-containing protein</fullName>
    </recommendedName>
</protein>
<accession>A0ABR2K9X1</accession>
<name>A0ABR2K9X1_9EUKA</name>
<sequence length="208" mass="24335">MRVVPLEKQILTMKRDFPFVKVRSDFEFNVRFPDYPLFQYKIILNQDYPKSKPIITRDEEKIEIPILTYWLQTCTLSNVVQNLYLISMSNSNTSLIPPTSLSPPVKKTVPPLISPFEDSIKDKKSKSLFISKPICESTDDKKINENESSEVLEISFEIAEEKPVPKTGNEYIDSINTLKQKFKKKEISFNQFMTDFQRLQSLKEKHNF</sequence>
<reference evidence="1 2" key="1">
    <citation type="submission" date="2024-04" db="EMBL/GenBank/DDBJ databases">
        <title>Tritrichomonas musculus Genome.</title>
        <authorList>
            <person name="Alves-Ferreira E."/>
            <person name="Grigg M."/>
            <person name="Lorenzi H."/>
            <person name="Galac M."/>
        </authorList>
    </citation>
    <scope>NUCLEOTIDE SEQUENCE [LARGE SCALE GENOMIC DNA]</scope>
    <source>
        <strain evidence="1 2">EAF2021</strain>
    </source>
</reference>
<evidence type="ECO:0000313" key="1">
    <source>
        <dbReference type="EMBL" id="KAK8887932.1"/>
    </source>
</evidence>
<keyword evidence="2" id="KW-1185">Reference proteome</keyword>
<dbReference type="EMBL" id="JAPFFF010000006">
    <property type="protein sequence ID" value="KAK8887932.1"/>
    <property type="molecule type" value="Genomic_DNA"/>
</dbReference>
<evidence type="ECO:0000313" key="2">
    <source>
        <dbReference type="Proteomes" id="UP001470230"/>
    </source>
</evidence>
<gene>
    <name evidence="1" type="ORF">M9Y10_038991</name>
</gene>
<evidence type="ECO:0008006" key="3">
    <source>
        <dbReference type="Google" id="ProtNLM"/>
    </source>
</evidence>
<comment type="caution">
    <text evidence="1">The sequence shown here is derived from an EMBL/GenBank/DDBJ whole genome shotgun (WGS) entry which is preliminary data.</text>
</comment>
<proteinExistence type="predicted"/>